<reference evidence="4 5" key="2">
    <citation type="submission" date="2018-11" db="EMBL/GenBank/DDBJ databases">
        <authorList>
            <consortium name="Pathogen Informatics"/>
        </authorList>
    </citation>
    <scope>NUCLEOTIDE SEQUENCE [LARGE SCALE GENOMIC DNA]</scope>
</reference>
<feature type="region of interest" description="Disordered" evidence="2">
    <location>
        <begin position="21"/>
        <end position="69"/>
    </location>
</feature>
<dbReference type="GO" id="GO:0140658">
    <property type="term" value="F:ATP-dependent chromatin remodeler activity"/>
    <property type="evidence" value="ECO:0007669"/>
    <property type="project" value="TreeGrafter"/>
</dbReference>
<organism evidence="6">
    <name type="scientific">Onchocerca flexuosa</name>
    <dbReference type="NCBI Taxonomy" id="387005"/>
    <lineage>
        <taxon>Eukaryota</taxon>
        <taxon>Metazoa</taxon>
        <taxon>Ecdysozoa</taxon>
        <taxon>Nematoda</taxon>
        <taxon>Chromadorea</taxon>
        <taxon>Rhabditida</taxon>
        <taxon>Spirurina</taxon>
        <taxon>Spiruromorpha</taxon>
        <taxon>Filarioidea</taxon>
        <taxon>Onchocercidae</taxon>
        <taxon>Onchocerca</taxon>
    </lineage>
</organism>
<evidence type="ECO:0000313" key="6">
    <source>
        <dbReference type="WBParaSite" id="OFLC_0001193001-mRNA-1"/>
    </source>
</evidence>
<dbReference type="Proteomes" id="UP000267606">
    <property type="component" value="Unassembled WGS sequence"/>
</dbReference>
<dbReference type="InterPro" id="IPR009462">
    <property type="entry name" value="CHD_II_SANT-like"/>
</dbReference>
<dbReference type="Pfam" id="PF06461">
    <property type="entry name" value="CHDII_SANT-like"/>
    <property type="match status" value="1"/>
</dbReference>
<evidence type="ECO:0000256" key="1">
    <source>
        <dbReference type="ARBA" id="ARBA00023242"/>
    </source>
</evidence>
<name>A0A183HWR8_9BILA</name>
<dbReference type="GO" id="GO:0003677">
    <property type="term" value="F:DNA binding"/>
    <property type="evidence" value="ECO:0007669"/>
    <property type="project" value="InterPro"/>
</dbReference>
<keyword evidence="1" id="KW-0539">Nucleus</keyword>
<evidence type="ECO:0000313" key="4">
    <source>
        <dbReference type="EMBL" id="VDO80576.1"/>
    </source>
</evidence>
<proteinExistence type="predicted"/>
<evidence type="ECO:0000259" key="3">
    <source>
        <dbReference type="SMART" id="SM01146"/>
    </source>
</evidence>
<dbReference type="GO" id="GO:0003682">
    <property type="term" value="F:chromatin binding"/>
    <property type="evidence" value="ECO:0007669"/>
    <property type="project" value="TreeGrafter"/>
</dbReference>
<dbReference type="GO" id="GO:0016887">
    <property type="term" value="F:ATP hydrolysis activity"/>
    <property type="evidence" value="ECO:0007669"/>
    <property type="project" value="TreeGrafter"/>
</dbReference>
<evidence type="ECO:0000313" key="5">
    <source>
        <dbReference type="Proteomes" id="UP000267606"/>
    </source>
</evidence>
<dbReference type="EMBL" id="UZAJ01017895">
    <property type="protein sequence ID" value="VDO80576.1"/>
    <property type="molecule type" value="Genomic_DNA"/>
</dbReference>
<keyword evidence="5" id="KW-1185">Reference proteome</keyword>
<accession>A0A183HWR8</accession>
<dbReference type="GO" id="GO:0042393">
    <property type="term" value="F:histone binding"/>
    <property type="evidence" value="ECO:0007669"/>
    <property type="project" value="TreeGrafter"/>
</dbReference>
<dbReference type="PANTHER" id="PTHR45623:SF17">
    <property type="entry name" value="CHROMODOMAIN-HELICASE-DNA-BINDING PROTEIN 3-RELATED"/>
    <property type="match status" value="1"/>
</dbReference>
<sequence>MASFVLLVNYASENMQQDWQQMHPNNDDFSSSYSGDSGHSDGEGEDDEFDSNQQGKKRHRDRGDEKLPPLLARVNGQLEVLGFNPRQRRAFYNAVMRWGMPPQDTYQSQWLVRDLKGKSERAFKAYTSLFMRHLCEPGADSQESFNDGVPREGLNRQHVLTRIGIMSLIRKKVQ</sequence>
<protein>
    <submittedName>
        <fullName evidence="6">DUF1086 domain-containing protein</fullName>
    </submittedName>
</protein>
<feature type="domain" description="CHD subfamily II SANT-like" evidence="3">
    <location>
        <begin position="36"/>
        <end position="174"/>
    </location>
</feature>
<dbReference type="GO" id="GO:0000785">
    <property type="term" value="C:chromatin"/>
    <property type="evidence" value="ECO:0007669"/>
    <property type="project" value="TreeGrafter"/>
</dbReference>
<dbReference type="GO" id="GO:0005634">
    <property type="term" value="C:nucleus"/>
    <property type="evidence" value="ECO:0007669"/>
    <property type="project" value="TreeGrafter"/>
</dbReference>
<gene>
    <name evidence="4" type="ORF">OFLC_LOCUS11940</name>
</gene>
<dbReference type="PANTHER" id="PTHR45623">
    <property type="entry name" value="CHROMODOMAIN-HELICASE-DNA-BINDING PROTEIN 3-RELATED-RELATED"/>
    <property type="match status" value="1"/>
</dbReference>
<dbReference type="STRING" id="387005.A0A183HWR8"/>
<evidence type="ECO:0000256" key="2">
    <source>
        <dbReference type="SAM" id="MobiDB-lite"/>
    </source>
</evidence>
<reference evidence="6" key="1">
    <citation type="submission" date="2016-06" db="UniProtKB">
        <authorList>
            <consortium name="WormBaseParasite"/>
        </authorList>
    </citation>
    <scope>IDENTIFICATION</scope>
</reference>
<dbReference type="WBParaSite" id="OFLC_0001193001-mRNA-1">
    <property type="protein sequence ID" value="OFLC_0001193001-mRNA-1"/>
    <property type="gene ID" value="OFLC_0001193001"/>
</dbReference>
<dbReference type="SMART" id="SM01146">
    <property type="entry name" value="DUF1086"/>
    <property type="match status" value="1"/>
</dbReference>
<dbReference type="AlphaFoldDB" id="A0A183HWR8"/>
<feature type="compositionally biased region" description="Low complexity" evidence="2">
    <location>
        <begin position="27"/>
        <end position="37"/>
    </location>
</feature>